<comment type="subcellular location">
    <subcellularLocation>
        <location evidence="1">Cell outer membrane</location>
    </subcellularLocation>
</comment>
<evidence type="ECO:0000256" key="1">
    <source>
        <dbReference type="ARBA" id="ARBA00004442"/>
    </source>
</evidence>
<evidence type="ECO:0000256" key="2">
    <source>
        <dbReference type="ARBA" id="ARBA00006275"/>
    </source>
</evidence>
<dbReference type="Proteomes" id="UP000284361">
    <property type="component" value="Unassembled WGS sequence"/>
</dbReference>
<feature type="chain" id="PRO_5036309814" evidence="6">
    <location>
        <begin position="23"/>
        <end position="572"/>
    </location>
</feature>
<feature type="domain" description="RagB/SusD" evidence="7">
    <location>
        <begin position="320"/>
        <end position="570"/>
    </location>
</feature>
<evidence type="ECO:0000313" key="12">
    <source>
        <dbReference type="Proteomes" id="UP000284361"/>
    </source>
</evidence>
<organism evidence="10 12">
    <name type="scientific">Phocaeicola plebeius</name>
    <dbReference type="NCBI Taxonomy" id="310297"/>
    <lineage>
        <taxon>Bacteria</taxon>
        <taxon>Pseudomonadati</taxon>
        <taxon>Bacteroidota</taxon>
        <taxon>Bacteroidia</taxon>
        <taxon>Bacteroidales</taxon>
        <taxon>Bacteroidaceae</taxon>
        <taxon>Phocaeicola</taxon>
    </lineage>
</organism>
<reference evidence="9 11" key="1">
    <citation type="journal article" date="2016" name="Nat. Biotechnol.">
        <title>Measurement of bacterial replication rates in microbial communities.</title>
        <authorList>
            <person name="Brown C.T."/>
            <person name="Olm M.R."/>
            <person name="Thomas B.C."/>
            <person name="Banfield J.F."/>
        </authorList>
    </citation>
    <scope>NUCLEOTIDE SEQUENCE [LARGE SCALE GENOMIC DNA]</scope>
    <source>
        <strain evidence="9">45_130</strain>
    </source>
</reference>
<dbReference type="InterPro" id="IPR012944">
    <property type="entry name" value="SusD_RagB_dom"/>
</dbReference>
<protein>
    <submittedName>
        <fullName evidence="10">RagB/SusD family nutrient uptake outer membrane protein</fullName>
    </submittedName>
</protein>
<evidence type="ECO:0000313" key="9">
    <source>
        <dbReference type="EMBL" id="OKZ09017.1"/>
    </source>
</evidence>
<dbReference type="Gene3D" id="1.25.40.390">
    <property type="match status" value="1"/>
</dbReference>
<dbReference type="AlphaFoldDB" id="A0A1Q6GCL4"/>
<comment type="similarity">
    <text evidence="2">Belongs to the SusD family.</text>
</comment>
<evidence type="ECO:0000256" key="5">
    <source>
        <dbReference type="ARBA" id="ARBA00023237"/>
    </source>
</evidence>
<feature type="domain" description="SusD-like N-terminal" evidence="8">
    <location>
        <begin position="109"/>
        <end position="202"/>
    </location>
</feature>
<evidence type="ECO:0000313" key="10">
    <source>
        <dbReference type="EMBL" id="RHD53759.1"/>
    </source>
</evidence>
<gene>
    <name evidence="9" type="ORF">BHV76_09125</name>
    <name evidence="10" type="ORF">DW789_10150</name>
</gene>
<evidence type="ECO:0000259" key="8">
    <source>
        <dbReference type="Pfam" id="PF14322"/>
    </source>
</evidence>
<dbReference type="SUPFAM" id="SSF48452">
    <property type="entry name" value="TPR-like"/>
    <property type="match status" value="1"/>
</dbReference>
<dbReference type="Pfam" id="PF07980">
    <property type="entry name" value="SusD_RagB"/>
    <property type="match status" value="1"/>
</dbReference>
<evidence type="ECO:0000259" key="7">
    <source>
        <dbReference type="Pfam" id="PF07980"/>
    </source>
</evidence>
<accession>A0A1Q6GCL4</accession>
<dbReference type="GO" id="GO:0009279">
    <property type="term" value="C:cell outer membrane"/>
    <property type="evidence" value="ECO:0007669"/>
    <property type="project" value="UniProtKB-SubCell"/>
</dbReference>
<keyword evidence="4" id="KW-0472">Membrane</keyword>
<comment type="caution">
    <text evidence="10">The sequence shown here is derived from an EMBL/GenBank/DDBJ whole genome shotgun (WGS) entry which is preliminary data.</text>
</comment>
<evidence type="ECO:0000313" key="11">
    <source>
        <dbReference type="Proteomes" id="UP000186685"/>
    </source>
</evidence>
<dbReference type="EMBL" id="MNQR01000025">
    <property type="protein sequence ID" value="OKZ09017.1"/>
    <property type="molecule type" value="Genomic_DNA"/>
</dbReference>
<dbReference type="Pfam" id="PF14322">
    <property type="entry name" value="SusD-like_3"/>
    <property type="match status" value="1"/>
</dbReference>
<evidence type="ECO:0000256" key="3">
    <source>
        <dbReference type="ARBA" id="ARBA00022729"/>
    </source>
</evidence>
<dbReference type="Proteomes" id="UP000186685">
    <property type="component" value="Unassembled WGS sequence"/>
</dbReference>
<keyword evidence="5" id="KW-0998">Cell outer membrane</keyword>
<dbReference type="PROSITE" id="PS51257">
    <property type="entry name" value="PROKAR_LIPOPROTEIN"/>
    <property type="match status" value="1"/>
</dbReference>
<name>A0A1Q6GCL4_9BACT</name>
<evidence type="ECO:0000256" key="6">
    <source>
        <dbReference type="SAM" id="SignalP"/>
    </source>
</evidence>
<dbReference type="InterPro" id="IPR033985">
    <property type="entry name" value="SusD-like_N"/>
</dbReference>
<dbReference type="EMBL" id="QSJG01000020">
    <property type="protein sequence ID" value="RHD53759.1"/>
    <property type="molecule type" value="Genomic_DNA"/>
</dbReference>
<sequence>MKSKLYKSLACSMLGASMLTLGSCTDLSETIYSEIASEQYEFSESDNQGQFATVYSSLRDFYWAWYGYADLDICTDLWCIPLRLGVGWGDLYISFHKHEFHAGLGHLSGLWTNGYAGITACNKLLDQTESLKLTDSQVAQLRAYRALYYYLLFDLFRNIPLETTFYNNPEGYQPKQATPQEMWDFIIGELNDVKNACGTDVKAGKNGEMNNYVVHMILAKMYLNHNAWFNNHSDNSYYEKCIDELETILAESQYQLAPNYEDNFKEDITTSPEIIFGIPFEYLYAGGNYFANLWMNEAGRATWQFTGWATGGGGALNQFLDTYKGIQVDPITNKATATDKRFGLCWIGGPQVDYAGEKIMVDGTQLNYTYNMRSIDNPGCYPMEGYRLQKYEILEGDWGSSYDDIPFFRLADAKMMKAECLLRLGGYKGETKEDAAELVTEVRRRAFDNEADAKRTVADLEGNSVYKYGYWENTAKQDESDNITSELDTNGDIELGGLLDDLAWEFVAEHHRRQDLIRFRLKNNPQQNVYNGKSWFCKKAITGNGHEADIFPIYRDILNGNVNLVQNPGYSE</sequence>
<reference evidence="10 12" key="2">
    <citation type="submission" date="2018-08" db="EMBL/GenBank/DDBJ databases">
        <title>A genome reference for cultivated species of the human gut microbiota.</title>
        <authorList>
            <person name="Zou Y."/>
            <person name="Xue W."/>
            <person name="Luo G."/>
        </authorList>
    </citation>
    <scope>NUCLEOTIDE SEQUENCE [LARGE SCALE GENOMIC DNA]</scope>
    <source>
        <strain evidence="10 12">AM31-10</strain>
    </source>
</reference>
<dbReference type="RefSeq" id="WP_118165255.1">
    <property type="nucleotide sequence ID" value="NZ_CAUCUV010000041.1"/>
</dbReference>
<proteinExistence type="inferred from homology"/>
<keyword evidence="3 6" id="KW-0732">Signal</keyword>
<dbReference type="InterPro" id="IPR011990">
    <property type="entry name" value="TPR-like_helical_dom_sf"/>
</dbReference>
<feature type="signal peptide" evidence="6">
    <location>
        <begin position="1"/>
        <end position="22"/>
    </location>
</feature>
<evidence type="ECO:0000256" key="4">
    <source>
        <dbReference type="ARBA" id="ARBA00023136"/>
    </source>
</evidence>